<reference evidence="2 3" key="1">
    <citation type="journal article" date="2015" name="Sci. Rep.">
        <title>Chromosome-level genome map provides insights into diverse defense mechanisms in the medicinal fungus Ganoderma sinense.</title>
        <authorList>
            <person name="Zhu Y."/>
            <person name="Xu J."/>
            <person name="Sun C."/>
            <person name="Zhou S."/>
            <person name="Xu H."/>
            <person name="Nelson D.R."/>
            <person name="Qian J."/>
            <person name="Song J."/>
            <person name="Luo H."/>
            <person name="Xiang L."/>
            <person name="Li Y."/>
            <person name="Xu Z."/>
            <person name="Ji A."/>
            <person name="Wang L."/>
            <person name="Lu S."/>
            <person name="Hayward A."/>
            <person name="Sun W."/>
            <person name="Li X."/>
            <person name="Schwartz D.C."/>
            <person name="Wang Y."/>
            <person name="Chen S."/>
        </authorList>
    </citation>
    <scope>NUCLEOTIDE SEQUENCE [LARGE SCALE GENOMIC DNA]</scope>
    <source>
        <strain evidence="2 3">ZZ0214-1</strain>
    </source>
</reference>
<dbReference type="Proteomes" id="UP000230002">
    <property type="component" value="Unassembled WGS sequence"/>
</dbReference>
<feature type="compositionally biased region" description="Low complexity" evidence="1">
    <location>
        <begin position="121"/>
        <end position="135"/>
    </location>
</feature>
<comment type="caution">
    <text evidence="2">The sequence shown here is derived from an EMBL/GenBank/DDBJ whole genome shotgun (WGS) entry which is preliminary data.</text>
</comment>
<dbReference type="OrthoDB" id="2596481at2759"/>
<gene>
    <name evidence="2" type="ORF">GSI_13581</name>
</gene>
<dbReference type="AlphaFoldDB" id="A0A2G8RQP0"/>
<protein>
    <submittedName>
        <fullName evidence="2">Uncharacterized protein</fullName>
    </submittedName>
</protein>
<keyword evidence="3" id="KW-1185">Reference proteome</keyword>
<name>A0A2G8RQP0_9APHY</name>
<feature type="compositionally biased region" description="Low complexity" evidence="1">
    <location>
        <begin position="38"/>
        <end position="47"/>
    </location>
</feature>
<feature type="compositionally biased region" description="Basic residues" evidence="1">
    <location>
        <begin position="171"/>
        <end position="188"/>
    </location>
</feature>
<dbReference type="EMBL" id="AYKW01000067">
    <property type="protein sequence ID" value="PIL23830.1"/>
    <property type="molecule type" value="Genomic_DNA"/>
</dbReference>
<feature type="region of interest" description="Disordered" evidence="1">
    <location>
        <begin position="26"/>
        <end position="50"/>
    </location>
</feature>
<accession>A0A2G8RQP0</accession>
<feature type="region of interest" description="Disordered" evidence="1">
    <location>
        <begin position="107"/>
        <end position="196"/>
    </location>
</feature>
<feature type="compositionally biased region" description="Polar residues" evidence="1">
    <location>
        <begin position="152"/>
        <end position="161"/>
    </location>
</feature>
<evidence type="ECO:0000313" key="3">
    <source>
        <dbReference type="Proteomes" id="UP000230002"/>
    </source>
</evidence>
<sequence length="351" mass="37535">MPSTLRALSPGSSLASCDFFSAQSHSQRDNLSSESGDSDSYGTLSDDGSSDDDEILLSFSDLSSADFLSQRGAYTPAIFSDDEFVLMSRPRSPESDDLTASFSALSLSRTSSSHGHRRFTSRSSADSQNSSQNNSLKKRNRKRRAAAAPGNAGTSDEQVQGKSKGDPINAKPKHHSPSKARRKARRAAARAAAATPTAELALAPAPLAGFGDRPIVDDVSEAGSEYSHIPPELYQSAQRYVSSVLSAPTDVTTDMPSKLAFLQALIIELGLYTSMPSLPNSLRAAKAILKSQVFLNVRDYLAVRQQGVEALRGVMHPSRSALLREIRGGKKAPVKTVKDSGLGVLLVTCYR</sequence>
<dbReference type="PROSITE" id="PS51257">
    <property type="entry name" value="PROKAR_LIPOPROTEIN"/>
    <property type="match status" value="1"/>
</dbReference>
<feature type="compositionally biased region" description="Basic residues" evidence="1">
    <location>
        <begin position="136"/>
        <end position="145"/>
    </location>
</feature>
<evidence type="ECO:0000256" key="1">
    <source>
        <dbReference type="SAM" id="MobiDB-lite"/>
    </source>
</evidence>
<proteinExistence type="predicted"/>
<organism evidence="2 3">
    <name type="scientific">Ganoderma sinense ZZ0214-1</name>
    <dbReference type="NCBI Taxonomy" id="1077348"/>
    <lineage>
        <taxon>Eukaryota</taxon>
        <taxon>Fungi</taxon>
        <taxon>Dikarya</taxon>
        <taxon>Basidiomycota</taxon>
        <taxon>Agaricomycotina</taxon>
        <taxon>Agaricomycetes</taxon>
        <taxon>Polyporales</taxon>
        <taxon>Polyporaceae</taxon>
        <taxon>Ganoderma</taxon>
    </lineage>
</organism>
<evidence type="ECO:0000313" key="2">
    <source>
        <dbReference type="EMBL" id="PIL23830.1"/>
    </source>
</evidence>